<evidence type="ECO:0000256" key="1">
    <source>
        <dbReference type="ARBA" id="ARBA00022729"/>
    </source>
</evidence>
<feature type="signal peptide" evidence="2">
    <location>
        <begin position="1"/>
        <end position="20"/>
    </location>
</feature>
<protein>
    <submittedName>
        <fullName evidence="4">T9SS type A sorting domain-containing protein</fullName>
    </submittedName>
</protein>
<comment type="caution">
    <text evidence="4">The sequence shown here is derived from an EMBL/GenBank/DDBJ whole genome shotgun (WGS) entry which is preliminary data.</text>
</comment>
<sequence>MKHFYTIITLIFTTVLSAQSYEFALVQNSDFNFSVVAIPDFDSVGNTDISDIGFALMLPTGNADVSNLTQFNGRNLSSTEVTAAVLTANGLGDGTRDGFLINLPPGQTLLSHTSGQQIIITSFDVTNMPTSGQLEILSNSDPIALGLGGTVDSFYNANIDNTTTQDYFGGIASGQGTFMFSVLHVDDATLFQEDLDLYPNPAKDITTLDTPLEVNEVKVYTINGKLVATFNGIKTLNIGNLDAGVYLLKIKVNNKISIKRLIKR</sequence>
<organism evidence="4 5">
    <name type="scientific">Winogradskyella pelagia</name>
    <dbReference type="NCBI Taxonomy" id="2819984"/>
    <lineage>
        <taxon>Bacteria</taxon>
        <taxon>Pseudomonadati</taxon>
        <taxon>Bacteroidota</taxon>
        <taxon>Flavobacteriia</taxon>
        <taxon>Flavobacteriales</taxon>
        <taxon>Flavobacteriaceae</taxon>
        <taxon>Winogradskyella</taxon>
    </lineage>
</organism>
<dbReference type="Proteomes" id="UP000676776">
    <property type="component" value="Unassembled WGS sequence"/>
</dbReference>
<name>A0ABS3SZ79_9FLAO</name>
<evidence type="ECO:0000256" key="2">
    <source>
        <dbReference type="SAM" id="SignalP"/>
    </source>
</evidence>
<gene>
    <name evidence="4" type="ORF">J4050_02100</name>
</gene>
<reference evidence="4 5" key="1">
    <citation type="submission" date="2021-03" db="EMBL/GenBank/DDBJ databases">
        <title>Winogradskyella sp. nov., isolated from costal sediment.</title>
        <authorList>
            <person name="Gao C."/>
        </authorList>
    </citation>
    <scope>NUCLEOTIDE SEQUENCE [LARGE SCALE GENOMIC DNA]</scope>
    <source>
        <strain evidence="4 5">DF17</strain>
    </source>
</reference>
<evidence type="ECO:0000313" key="4">
    <source>
        <dbReference type="EMBL" id="MBO3115519.1"/>
    </source>
</evidence>
<dbReference type="InterPro" id="IPR026444">
    <property type="entry name" value="Secre_tail"/>
</dbReference>
<dbReference type="EMBL" id="JAGEVF010000001">
    <property type="protein sequence ID" value="MBO3115519.1"/>
    <property type="molecule type" value="Genomic_DNA"/>
</dbReference>
<dbReference type="NCBIfam" id="TIGR04183">
    <property type="entry name" value="Por_Secre_tail"/>
    <property type="match status" value="1"/>
</dbReference>
<evidence type="ECO:0000259" key="3">
    <source>
        <dbReference type="Pfam" id="PF18962"/>
    </source>
</evidence>
<keyword evidence="1 2" id="KW-0732">Signal</keyword>
<dbReference type="Pfam" id="PF18962">
    <property type="entry name" value="Por_Secre_tail"/>
    <property type="match status" value="1"/>
</dbReference>
<feature type="chain" id="PRO_5047251162" evidence="2">
    <location>
        <begin position="21"/>
        <end position="264"/>
    </location>
</feature>
<evidence type="ECO:0000313" key="5">
    <source>
        <dbReference type="Proteomes" id="UP000676776"/>
    </source>
</evidence>
<feature type="domain" description="Secretion system C-terminal sorting" evidence="3">
    <location>
        <begin position="197"/>
        <end position="262"/>
    </location>
</feature>
<keyword evidence="5" id="KW-1185">Reference proteome</keyword>
<accession>A0ABS3SZ79</accession>
<proteinExistence type="predicted"/>
<dbReference type="RefSeq" id="WP_208152278.1">
    <property type="nucleotide sequence ID" value="NZ_JAGEVF010000001.1"/>
</dbReference>